<evidence type="ECO:0000313" key="2">
    <source>
        <dbReference type="EMBL" id="TWT54770.1"/>
    </source>
</evidence>
<proteinExistence type="predicted"/>
<feature type="region of interest" description="Disordered" evidence="1">
    <location>
        <begin position="246"/>
        <end position="270"/>
    </location>
</feature>
<organism evidence="2 3">
    <name type="scientific">Rubripirellula amarantea</name>
    <dbReference type="NCBI Taxonomy" id="2527999"/>
    <lineage>
        <taxon>Bacteria</taxon>
        <taxon>Pseudomonadati</taxon>
        <taxon>Planctomycetota</taxon>
        <taxon>Planctomycetia</taxon>
        <taxon>Pirellulales</taxon>
        <taxon>Pirellulaceae</taxon>
        <taxon>Rubripirellula</taxon>
    </lineage>
</organism>
<evidence type="ECO:0000256" key="1">
    <source>
        <dbReference type="SAM" id="MobiDB-lite"/>
    </source>
</evidence>
<keyword evidence="3" id="KW-1185">Reference proteome</keyword>
<name>A0A5C5WW22_9BACT</name>
<sequence length="505" mass="55857">MKPLRPTKNDASSRKRPLMLERLEVRLPLAGDSSVDLSKFMEFLSQLDPQDQAAFGDILANLENQNAAPKPTEPVAVDAETEVVRLRLDTRDSVPKVGEQFTVDIWIKDFSSETAIQLISKEATGLFQAKFDLSFNPDVVEPLVDQIVLDERYVGKASLSSDTAGLLQNVGGIIGALSGSALAELELNEDGEFILAKVPFRVIGTGNAEITPTPIQTGESFLIFGSDTPIPDSNVTLPSLNLTIDSGPEDQPVVDSPADDSDSPPVVTPIDFVQYPSYESLQRYPDQSTEWMLSRLEWQSSNQDDIDDRINDDDAKDLADALPAKEDNPDSLPLDLQADQQPLANKGDDEGEGEAESGNERVRFWREYDLDMLDDEAAVSLLELHFRVFQLRLAEEPSQPTSPRAETDHRPSLVIDAGMADISVWLANPNYRSWKREPQPKIVDKVITDAVLADDEWQPSGKTARLQRLETAEEVNQDPVVGQSDLFRRYGDVDAKTEIPESEAL</sequence>
<accession>A0A5C5WW22</accession>
<dbReference type="Gene3D" id="2.60.40.680">
    <property type="match status" value="1"/>
</dbReference>
<comment type="caution">
    <text evidence="2">The sequence shown here is derived from an EMBL/GenBank/DDBJ whole genome shotgun (WGS) entry which is preliminary data.</text>
</comment>
<reference evidence="2 3" key="1">
    <citation type="submission" date="2019-02" db="EMBL/GenBank/DDBJ databases">
        <title>Deep-cultivation of Planctomycetes and their phenomic and genomic characterization uncovers novel biology.</title>
        <authorList>
            <person name="Wiegand S."/>
            <person name="Jogler M."/>
            <person name="Boedeker C."/>
            <person name="Pinto D."/>
            <person name="Vollmers J."/>
            <person name="Rivas-Marin E."/>
            <person name="Kohn T."/>
            <person name="Peeters S.H."/>
            <person name="Heuer A."/>
            <person name="Rast P."/>
            <person name="Oberbeckmann S."/>
            <person name="Bunk B."/>
            <person name="Jeske O."/>
            <person name="Meyerdierks A."/>
            <person name="Storesund J.E."/>
            <person name="Kallscheuer N."/>
            <person name="Luecker S."/>
            <person name="Lage O.M."/>
            <person name="Pohl T."/>
            <person name="Merkel B.J."/>
            <person name="Hornburger P."/>
            <person name="Mueller R.-W."/>
            <person name="Bruemmer F."/>
            <person name="Labrenz M."/>
            <person name="Spormann A.M."/>
            <person name="Op Den Camp H."/>
            <person name="Overmann J."/>
            <person name="Amann R."/>
            <person name="Jetten M.S.M."/>
            <person name="Mascher T."/>
            <person name="Medema M.H."/>
            <person name="Devos D.P."/>
            <person name="Kaster A.-K."/>
            <person name="Ovreas L."/>
            <person name="Rohde M."/>
            <person name="Galperin M.Y."/>
            <person name="Jogler C."/>
        </authorList>
    </citation>
    <scope>NUCLEOTIDE SEQUENCE [LARGE SCALE GENOMIC DNA]</scope>
    <source>
        <strain evidence="2 3">Pla22</strain>
    </source>
</reference>
<evidence type="ECO:0000313" key="3">
    <source>
        <dbReference type="Proteomes" id="UP000316598"/>
    </source>
</evidence>
<dbReference type="EMBL" id="SJPI01000001">
    <property type="protein sequence ID" value="TWT54770.1"/>
    <property type="molecule type" value="Genomic_DNA"/>
</dbReference>
<dbReference type="Proteomes" id="UP000316598">
    <property type="component" value="Unassembled WGS sequence"/>
</dbReference>
<protein>
    <submittedName>
        <fullName evidence="2">Uncharacterized protein</fullName>
    </submittedName>
</protein>
<dbReference type="AlphaFoldDB" id="A0A5C5WW22"/>
<gene>
    <name evidence="2" type="ORF">Pla22_24230</name>
</gene>